<dbReference type="EMBL" id="BSOW01000056">
    <property type="protein sequence ID" value="GLR91865.1"/>
    <property type="molecule type" value="Genomic_DNA"/>
</dbReference>
<sequence length="81" mass="8687">MIEVYTGGDRDSALVSAFRPRVLDGGSAVRPPKGEAHLHIPRMVRRRTSVKADIQCLPVTFASLIAASTQFAPVGPGNCIR</sequence>
<comment type="caution">
    <text evidence="1">The sequence shown here is derived from an EMBL/GenBank/DDBJ whole genome shotgun (WGS) entry which is preliminary data.</text>
</comment>
<evidence type="ECO:0000313" key="1">
    <source>
        <dbReference type="EMBL" id="GLR91865.1"/>
    </source>
</evidence>
<evidence type="ECO:0000313" key="2">
    <source>
        <dbReference type="Proteomes" id="UP001156905"/>
    </source>
</evidence>
<dbReference type="Proteomes" id="UP001156905">
    <property type="component" value="Unassembled WGS sequence"/>
</dbReference>
<name>A0ABQ6BBY6_9BRAD</name>
<proteinExistence type="predicted"/>
<gene>
    <name evidence="1" type="ORF">GCM10007857_85830</name>
</gene>
<reference evidence="2" key="1">
    <citation type="journal article" date="2019" name="Int. J. Syst. Evol. Microbiol.">
        <title>The Global Catalogue of Microorganisms (GCM) 10K type strain sequencing project: providing services to taxonomists for standard genome sequencing and annotation.</title>
        <authorList>
            <consortium name="The Broad Institute Genomics Platform"/>
            <consortium name="The Broad Institute Genome Sequencing Center for Infectious Disease"/>
            <person name="Wu L."/>
            <person name="Ma J."/>
        </authorList>
    </citation>
    <scope>NUCLEOTIDE SEQUENCE [LARGE SCALE GENOMIC DNA]</scope>
    <source>
        <strain evidence="2">NBRC 102520</strain>
    </source>
</reference>
<accession>A0ABQ6BBY6</accession>
<protein>
    <submittedName>
        <fullName evidence="1">Uncharacterized protein</fullName>
    </submittedName>
</protein>
<organism evidence="1 2">
    <name type="scientific">Bradyrhizobium iriomotense</name>
    <dbReference type="NCBI Taxonomy" id="441950"/>
    <lineage>
        <taxon>Bacteria</taxon>
        <taxon>Pseudomonadati</taxon>
        <taxon>Pseudomonadota</taxon>
        <taxon>Alphaproteobacteria</taxon>
        <taxon>Hyphomicrobiales</taxon>
        <taxon>Nitrobacteraceae</taxon>
        <taxon>Bradyrhizobium</taxon>
    </lineage>
</organism>
<keyword evidence="2" id="KW-1185">Reference proteome</keyword>